<evidence type="ECO:0000313" key="12">
    <source>
        <dbReference type="Proteomes" id="UP000695007"/>
    </source>
</evidence>
<evidence type="ECO:0000256" key="9">
    <source>
        <dbReference type="ARBA" id="ARBA00048248"/>
    </source>
</evidence>
<accession>A0AAJ7DUZ8</accession>
<dbReference type="GO" id="GO:0003723">
    <property type="term" value="F:RNA binding"/>
    <property type="evidence" value="ECO:0007669"/>
    <property type="project" value="UniProtKB-KW"/>
</dbReference>
<evidence type="ECO:0000256" key="4">
    <source>
        <dbReference type="ARBA" id="ARBA00022840"/>
    </source>
</evidence>
<dbReference type="InterPro" id="IPR002305">
    <property type="entry name" value="aa-tRNA-synth_Ic"/>
</dbReference>
<keyword evidence="12" id="KW-1185">Reference proteome</keyword>
<dbReference type="Gene3D" id="3.40.50.620">
    <property type="entry name" value="HUPs"/>
    <property type="match status" value="1"/>
</dbReference>
<dbReference type="PRINTS" id="PR01040">
    <property type="entry name" value="TRNASYNTHTYR"/>
</dbReference>
<keyword evidence="2 10" id="KW-0436">Ligase</keyword>
<dbReference type="FunFam" id="1.10.240.10:FF:000001">
    <property type="entry name" value="Tyrosine--tRNA ligase"/>
    <property type="match status" value="1"/>
</dbReference>
<keyword evidence="6 10" id="KW-0648">Protein biosynthesis</keyword>
<dbReference type="KEGG" id="csol:105361814"/>
<keyword evidence="4 10" id="KW-0067">ATP-binding</keyword>
<evidence type="ECO:0000256" key="10">
    <source>
        <dbReference type="RuleBase" id="RU361234"/>
    </source>
</evidence>
<dbReference type="InterPro" id="IPR002307">
    <property type="entry name" value="Tyr-tRNA-ligase"/>
</dbReference>
<evidence type="ECO:0000256" key="8">
    <source>
        <dbReference type="ARBA" id="ARBA00033323"/>
    </source>
</evidence>
<organism evidence="12 13">
    <name type="scientific">Ceratosolen solmsi marchali</name>
    <dbReference type="NCBI Taxonomy" id="326594"/>
    <lineage>
        <taxon>Eukaryota</taxon>
        <taxon>Metazoa</taxon>
        <taxon>Ecdysozoa</taxon>
        <taxon>Arthropoda</taxon>
        <taxon>Hexapoda</taxon>
        <taxon>Insecta</taxon>
        <taxon>Pterygota</taxon>
        <taxon>Neoptera</taxon>
        <taxon>Endopterygota</taxon>
        <taxon>Hymenoptera</taxon>
        <taxon>Apocrita</taxon>
        <taxon>Proctotrupomorpha</taxon>
        <taxon>Chalcidoidea</taxon>
        <taxon>Agaonidae</taxon>
        <taxon>Agaoninae</taxon>
        <taxon>Ceratosolen</taxon>
    </lineage>
</organism>
<gene>
    <name evidence="13" type="primary">LOC105361814</name>
</gene>
<dbReference type="InterPro" id="IPR054608">
    <property type="entry name" value="SYY-like_C"/>
</dbReference>
<name>A0AAJ7DUZ8_9HYME</name>
<dbReference type="GO" id="GO:0005524">
    <property type="term" value="F:ATP binding"/>
    <property type="evidence" value="ECO:0007669"/>
    <property type="project" value="UniProtKB-KW"/>
</dbReference>
<sequence length="480" mass="55473">MHGVNILRLYRYHRKILFREKNVNRLYSSETKNKFRNILKLHERGMFDEIFPDTSANDVTKILNCSPQCVYAGFDPTASSLHVGNLLILINLLHWQRGGHRVIIVLGGATGLIGDPSHREYERMAMEEYTVNENIKSIKKTIMEIFDNHERYFWKDYKFPLAPIKIENNNDWYNKTTVIEFVKNIGQQFRMGTMLNKTSVQGRLKSETGMSFTEFTYQIFQAYDWLYLFQKYKCQFQIGGSDQLGNISAGHELISRVTKKNVFGFTLPLITGEGGKKFGKSLKNAVWLSSRKSSSFQLYQFFIRTNDSDVEAYLKLFTFLPLPQIDQIIQEHRTHPEQRKAQHILAEHVTTLVHGEEGLSAAKNASLLLYDSSIESLSSMTTEQLLCVFENTQITHLIPDENMSVFDLAMKAKCFKNESDAARIINAGGFYINYEKVTDVNEIIHPDKYILPNNITLLRTGKKTYHIVQWMELKKDANLV</sequence>
<dbReference type="InterPro" id="IPR036986">
    <property type="entry name" value="S4_RNA-bd_sf"/>
</dbReference>
<dbReference type="NCBIfam" id="TIGR00234">
    <property type="entry name" value="tyrS"/>
    <property type="match status" value="1"/>
</dbReference>
<dbReference type="EC" id="6.1.1.1" evidence="1 10"/>
<dbReference type="InterPro" id="IPR024088">
    <property type="entry name" value="Tyr-tRNA-ligase_bac-type"/>
</dbReference>
<dbReference type="GO" id="GO:0006437">
    <property type="term" value="P:tyrosyl-tRNA aminoacylation"/>
    <property type="evidence" value="ECO:0007669"/>
    <property type="project" value="InterPro"/>
</dbReference>
<dbReference type="InterPro" id="IPR014729">
    <property type="entry name" value="Rossmann-like_a/b/a_fold"/>
</dbReference>
<dbReference type="AlphaFoldDB" id="A0AAJ7DUZ8"/>
<evidence type="ECO:0000256" key="3">
    <source>
        <dbReference type="ARBA" id="ARBA00022741"/>
    </source>
</evidence>
<keyword evidence="5" id="KW-0694">RNA-binding</keyword>
<dbReference type="FunFam" id="3.40.50.620:FF:000107">
    <property type="entry name" value="Tyrosine--tRNA ligase"/>
    <property type="match status" value="1"/>
</dbReference>
<dbReference type="GO" id="GO:0005829">
    <property type="term" value="C:cytosol"/>
    <property type="evidence" value="ECO:0007669"/>
    <property type="project" value="TreeGrafter"/>
</dbReference>
<dbReference type="RefSeq" id="XP_011497398.1">
    <property type="nucleotide sequence ID" value="XM_011499096.1"/>
</dbReference>
<dbReference type="Gene3D" id="1.10.240.10">
    <property type="entry name" value="Tyrosyl-Transfer RNA Synthetase"/>
    <property type="match status" value="1"/>
</dbReference>
<dbReference type="Proteomes" id="UP000695007">
    <property type="component" value="Unplaced"/>
</dbReference>
<evidence type="ECO:0000256" key="1">
    <source>
        <dbReference type="ARBA" id="ARBA00013160"/>
    </source>
</evidence>
<dbReference type="Pfam" id="PF00579">
    <property type="entry name" value="tRNA-synt_1b"/>
    <property type="match status" value="1"/>
</dbReference>
<protein>
    <recommendedName>
        <fullName evidence="1 10">Tyrosine--tRNA ligase</fullName>
        <ecNumber evidence="1 10">6.1.1.1</ecNumber>
    </recommendedName>
    <alternativeName>
        <fullName evidence="8 10">Tyrosyl-tRNA synthetase</fullName>
    </alternativeName>
</protein>
<proteinExistence type="inferred from homology"/>
<keyword evidence="3 10" id="KW-0547">Nucleotide-binding</keyword>
<evidence type="ECO:0000256" key="6">
    <source>
        <dbReference type="ARBA" id="ARBA00022917"/>
    </source>
</evidence>
<evidence type="ECO:0000256" key="5">
    <source>
        <dbReference type="ARBA" id="ARBA00022884"/>
    </source>
</evidence>
<dbReference type="SUPFAM" id="SSF55174">
    <property type="entry name" value="Alpha-L RNA-binding motif"/>
    <property type="match status" value="1"/>
</dbReference>
<dbReference type="PANTHER" id="PTHR11766:SF0">
    <property type="entry name" value="TYROSINE--TRNA LIGASE, MITOCHONDRIAL"/>
    <property type="match status" value="1"/>
</dbReference>
<dbReference type="GeneID" id="105361814"/>
<evidence type="ECO:0000313" key="13">
    <source>
        <dbReference type="RefSeq" id="XP_011497398.1"/>
    </source>
</evidence>
<dbReference type="GO" id="GO:0004831">
    <property type="term" value="F:tyrosine-tRNA ligase activity"/>
    <property type="evidence" value="ECO:0007669"/>
    <property type="project" value="UniProtKB-EC"/>
</dbReference>
<dbReference type="GO" id="GO:0005739">
    <property type="term" value="C:mitochondrion"/>
    <property type="evidence" value="ECO:0007669"/>
    <property type="project" value="TreeGrafter"/>
</dbReference>
<evidence type="ECO:0000256" key="2">
    <source>
        <dbReference type="ARBA" id="ARBA00022598"/>
    </source>
</evidence>
<keyword evidence="7 10" id="KW-0030">Aminoacyl-tRNA synthetase</keyword>
<dbReference type="CTD" id="37965"/>
<dbReference type="CDD" id="cd00805">
    <property type="entry name" value="TyrRS_core"/>
    <property type="match status" value="1"/>
</dbReference>
<evidence type="ECO:0000259" key="11">
    <source>
        <dbReference type="Pfam" id="PF22421"/>
    </source>
</evidence>
<reference evidence="13" key="1">
    <citation type="submission" date="2025-08" db="UniProtKB">
        <authorList>
            <consortium name="RefSeq"/>
        </authorList>
    </citation>
    <scope>IDENTIFICATION</scope>
</reference>
<comment type="catalytic activity">
    <reaction evidence="9 10">
        <text>tRNA(Tyr) + L-tyrosine + ATP = L-tyrosyl-tRNA(Tyr) + AMP + diphosphate + H(+)</text>
        <dbReference type="Rhea" id="RHEA:10220"/>
        <dbReference type="Rhea" id="RHEA-COMP:9706"/>
        <dbReference type="Rhea" id="RHEA-COMP:9707"/>
        <dbReference type="ChEBI" id="CHEBI:15378"/>
        <dbReference type="ChEBI" id="CHEBI:30616"/>
        <dbReference type="ChEBI" id="CHEBI:33019"/>
        <dbReference type="ChEBI" id="CHEBI:58315"/>
        <dbReference type="ChEBI" id="CHEBI:78442"/>
        <dbReference type="ChEBI" id="CHEBI:78536"/>
        <dbReference type="ChEBI" id="CHEBI:456215"/>
        <dbReference type="EC" id="6.1.1.1"/>
    </reaction>
</comment>
<dbReference type="Pfam" id="PF22421">
    <property type="entry name" value="SYY_C-terminal"/>
    <property type="match status" value="1"/>
</dbReference>
<dbReference type="PANTHER" id="PTHR11766">
    <property type="entry name" value="TYROSYL-TRNA SYNTHETASE"/>
    <property type="match status" value="1"/>
</dbReference>
<dbReference type="SUPFAM" id="SSF52374">
    <property type="entry name" value="Nucleotidylyl transferase"/>
    <property type="match status" value="1"/>
</dbReference>
<dbReference type="Gene3D" id="3.10.290.10">
    <property type="entry name" value="RNA-binding S4 domain"/>
    <property type="match status" value="1"/>
</dbReference>
<comment type="similarity">
    <text evidence="10">Belongs to the class-I aminoacyl-tRNA synthetase family.</text>
</comment>
<evidence type="ECO:0000256" key="7">
    <source>
        <dbReference type="ARBA" id="ARBA00023146"/>
    </source>
</evidence>
<feature type="domain" description="Tyrosine--tRNA ligase SYY-like C-terminal" evidence="11">
    <location>
        <begin position="398"/>
        <end position="468"/>
    </location>
</feature>